<feature type="transmembrane region" description="Helical" evidence="1">
    <location>
        <begin position="38"/>
        <end position="58"/>
    </location>
</feature>
<evidence type="ECO:0000313" key="2">
    <source>
        <dbReference type="EMBL" id="SUZ76840.1"/>
    </source>
</evidence>
<protein>
    <submittedName>
        <fullName evidence="2">Uncharacterized protein</fullName>
    </submittedName>
</protein>
<keyword evidence="1" id="KW-1133">Transmembrane helix</keyword>
<reference evidence="2" key="1">
    <citation type="submission" date="2018-05" db="EMBL/GenBank/DDBJ databases">
        <authorList>
            <person name="Lanie J.A."/>
            <person name="Ng W.-L."/>
            <person name="Kazmierczak K.M."/>
            <person name="Andrzejewski T.M."/>
            <person name="Davidsen T.M."/>
            <person name="Wayne K.J."/>
            <person name="Tettelin H."/>
            <person name="Glass J.I."/>
            <person name="Rusch D."/>
            <person name="Podicherti R."/>
            <person name="Tsui H.-C.T."/>
            <person name="Winkler M.E."/>
        </authorList>
    </citation>
    <scope>NUCLEOTIDE SEQUENCE</scope>
</reference>
<accession>A0A381QCV9</accession>
<dbReference type="EMBL" id="UINC01001294">
    <property type="protein sequence ID" value="SUZ76840.1"/>
    <property type="molecule type" value="Genomic_DNA"/>
</dbReference>
<keyword evidence="1" id="KW-0472">Membrane</keyword>
<keyword evidence="1" id="KW-0812">Transmembrane</keyword>
<name>A0A381QCV9_9ZZZZ</name>
<sequence length="170" mass="18459">MLQPVAMLEADSRYFQSSTCIRNPKLHRTQVFMKKSRPGLIIALVLPFLAGCFTTFALPVPEPAERGDIDLQGVVLGEGENAERVEFDQIDAVQWTEESLIITGITKNSDTPGIPQASAFSLEDASALLVKNLDPNRTSGLIAALFLIPISIWMVVVSGQSRDGCPIAEC</sequence>
<feature type="transmembrane region" description="Helical" evidence="1">
    <location>
        <begin position="138"/>
        <end position="157"/>
    </location>
</feature>
<proteinExistence type="predicted"/>
<dbReference type="AlphaFoldDB" id="A0A381QCV9"/>
<gene>
    <name evidence="2" type="ORF">METZ01_LOCUS29694</name>
</gene>
<organism evidence="2">
    <name type="scientific">marine metagenome</name>
    <dbReference type="NCBI Taxonomy" id="408172"/>
    <lineage>
        <taxon>unclassified sequences</taxon>
        <taxon>metagenomes</taxon>
        <taxon>ecological metagenomes</taxon>
    </lineage>
</organism>
<evidence type="ECO:0000256" key="1">
    <source>
        <dbReference type="SAM" id="Phobius"/>
    </source>
</evidence>